<keyword evidence="1" id="KW-0812">Transmembrane</keyword>
<evidence type="ECO:0000256" key="1">
    <source>
        <dbReference type="SAM" id="Phobius"/>
    </source>
</evidence>
<dbReference type="EMBL" id="JPLY01000004">
    <property type="protein sequence ID" value="KFC21465.1"/>
    <property type="molecule type" value="Genomic_DNA"/>
</dbReference>
<accession>A0A085BG70</accession>
<dbReference type="Proteomes" id="UP000028623">
    <property type="component" value="Unassembled WGS sequence"/>
</dbReference>
<dbReference type="AlphaFoldDB" id="A0A085BG70"/>
<reference evidence="2 3" key="1">
    <citation type="submission" date="2014-07" db="EMBL/GenBank/DDBJ databases">
        <title>Epilithonimonas lactis LMG 22401 Genome.</title>
        <authorList>
            <person name="Pipes S.E."/>
            <person name="Stropko S.J."/>
        </authorList>
    </citation>
    <scope>NUCLEOTIDE SEQUENCE [LARGE SCALE GENOMIC DNA]</scope>
    <source>
        <strain evidence="2 3">LMG 24401</strain>
    </source>
</reference>
<feature type="transmembrane region" description="Helical" evidence="1">
    <location>
        <begin position="79"/>
        <end position="96"/>
    </location>
</feature>
<dbReference type="STRING" id="421072.SAMN04488097_0890"/>
<comment type="caution">
    <text evidence="2">The sequence shown here is derived from an EMBL/GenBank/DDBJ whole genome shotgun (WGS) entry which is preliminary data.</text>
</comment>
<feature type="transmembrane region" description="Helical" evidence="1">
    <location>
        <begin position="21"/>
        <end position="45"/>
    </location>
</feature>
<dbReference type="RefSeq" id="WP_034977579.1">
    <property type="nucleotide sequence ID" value="NZ_FOFI01000001.1"/>
</dbReference>
<protein>
    <submittedName>
        <fullName evidence="2">Uncharacterized protein</fullName>
    </submittedName>
</protein>
<evidence type="ECO:0000313" key="3">
    <source>
        <dbReference type="Proteomes" id="UP000028623"/>
    </source>
</evidence>
<dbReference type="OrthoDB" id="1246085at2"/>
<name>A0A085BG70_9FLAO</name>
<keyword evidence="1" id="KW-1133">Transmembrane helix</keyword>
<gene>
    <name evidence="2" type="ORF">IO89_14910</name>
</gene>
<keyword evidence="1" id="KW-0472">Membrane</keyword>
<keyword evidence="3" id="KW-1185">Reference proteome</keyword>
<organism evidence="2 3">
    <name type="scientific">Epilithonimonas lactis</name>
    <dbReference type="NCBI Taxonomy" id="421072"/>
    <lineage>
        <taxon>Bacteria</taxon>
        <taxon>Pseudomonadati</taxon>
        <taxon>Bacteroidota</taxon>
        <taxon>Flavobacteriia</taxon>
        <taxon>Flavobacteriales</taxon>
        <taxon>Weeksellaceae</taxon>
        <taxon>Chryseobacterium group</taxon>
        <taxon>Epilithonimonas</taxon>
    </lineage>
</organism>
<dbReference type="eggNOG" id="ENOG5031V1S">
    <property type="taxonomic scope" value="Bacteria"/>
</dbReference>
<feature type="transmembrane region" description="Helical" evidence="1">
    <location>
        <begin position="51"/>
        <end position="72"/>
    </location>
</feature>
<feature type="transmembrane region" description="Helical" evidence="1">
    <location>
        <begin position="210"/>
        <end position="228"/>
    </location>
</feature>
<evidence type="ECO:0000313" key="2">
    <source>
        <dbReference type="EMBL" id="KFC21465.1"/>
    </source>
</evidence>
<sequence length="231" mass="25620">MKEELIGNIKLFAKISGKASLAWVKVALIGAVIMIVNIVIAIILLGDNTGGGFPASAHAGILGAIVGFFVLFTVEFWTALLMTVGILAPILFIVLANKNAIASAVYNVWKYKIADFIEPKIDFYIDKMLQKQPGFLKNITEWSVVKVKLLDTINNDSQTPKLQKRIIKFVLKKIKMDDVDLKNPNTNLNSILSLKIKQFIAGFAEPDLKLIWIIVGIDIVLIILAFVFNHQ</sequence>
<proteinExistence type="predicted"/>